<protein>
    <submittedName>
        <fullName evidence="1">Uncharacterized protein</fullName>
    </submittedName>
</protein>
<organism evidence="1">
    <name type="scientific">hydrothermal vent metagenome</name>
    <dbReference type="NCBI Taxonomy" id="652676"/>
    <lineage>
        <taxon>unclassified sequences</taxon>
        <taxon>metagenomes</taxon>
        <taxon>ecological metagenomes</taxon>
    </lineage>
</organism>
<dbReference type="AlphaFoldDB" id="A0A3B0U9T0"/>
<reference evidence="1" key="1">
    <citation type="submission" date="2018-06" db="EMBL/GenBank/DDBJ databases">
        <authorList>
            <person name="Zhirakovskaya E."/>
        </authorList>
    </citation>
    <scope>NUCLEOTIDE SEQUENCE</scope>
</reference>
<sequence length="168" mass="20092">MYKKILNKDYSGVDFSGIQKVIDSEMKRLISLHQKELNLSGIPEFYLKDVDYDTRIVVEYNDNEAEFELQFVNPQKKFFSWSHTKAENEMRLYEEKEQGFNTEEFLLIDAEKGEWQINIDNKMKQSKKPVIVKYTVYKNYGKASETKEVKVIILNYIKEKQLLERIRI</sequence>
<accession>A0A3B0U9T0</accession>
<evidence type="ECO:0000313" key="1">
    <source>
        <dbReference type="EMBL" id="VAW27198.1"/>
    </source>
</evidence>
<proteinExistence type="predicted"/>
<gene>
    <name evidence="1" type="ORF">MNBD_BACTEROID04-156</name>
</gene>
<dbReference type="EMBL" id="UOER01000692">
    <property type="protein sequence ID" value="VAW27198.1"/>
    <property type="molecule type" value="Genomic_DNA"/>
</dbReference>
<name>A0A3B0U9T0_9ZZZZ</name>